<reference evidence="4" key="1">
    <citation type="submission" date="2016-11" db="UniProtKB">
        <authorList>
            <consortium name="WormBaseParasite"/>
        </authorList>
    </citation>
    <scope>IDENTIFICATION</scope>
</reference>
<name>A0A1I8I622_9PLAT</name>
<feature type="compositionally biased region" description="Basic and acidic residues" evidence="1">
    <location>
        <begin position="55"/>
        <end position="64"/>
    </location>
</feature>
<dbReference type="WBParaSite" id="maker-uti_cns_0009993-snap-gene-0.2-mRNA-1">
    <property type="protein sequence ID" value="maker-uti_cns_0009993-snap-gene-0.2-mRNA-1"/>
    <property type="gene ID" value="maker-uti_cns_0009993-snap-gene-0.2"/>
</dbReference>
<organism evidence="3 4">
    <name type="scientific">Macrostomum lignano</name>
    <dbReference type="NCBI Taxonomy" id="282301"/>
    <lineage>
        <taxon>Eukaryota</taxon>
        <taxon>Metazoa</taxon>
        <taxon>Spiralia</taxon>
        <taxon>Lophotrochozoa</taxon>
        <taxon>Platyhelminthes</taxon>
        <taxon>Rhabditophora</taxon>
        <taxon>Macrostomorpha</taxon>
        <taxon>Macrostomida</taxon>
        <taxon>Macrostomidae</taxon>
        <taxon>Macrostomum</taxon>
    </lineage>
</organism>
<feature type="compositionally biased region" description="Basic and acidic residues" evidence="1">
    <location>
        <begin position="26"/>
        <end position="39"/>
    </location>
</feature>
<evidence type="ECO:0000256" key="2">
    <source>
        <dbReference type="SAM" id="Phobius"/>
    </source>
</evidence>
<dbReference type="PANTHER" id="PTHR48125">
    <property type="entry name" value="LP07818P1"/>
    <property type="match status" value="1"/>
</dbReference>
<keyword evidence="2" id="KW-1133">Transmembrane helix</keyword>
<sequence length="1050" mass="112002">RSRVAGAVGVRLTIRSRRRFALAVEPRNRDTFSDAERQPRQTTASSSQENTIESDIVHPQRSGDETGEAQTTKPKEETKTKHSRAGNPFSKIRNRAGQDGGSASKNMLQSQQPEPAAVLFPDCVPESLRPTFGITQDTHLVARVFAADCTSIAKQLKQTKESLISDSSKRKMKIKGKSRSVWLSPTAGEKIEVWKLYFNADNRCEKLLAWLPGTDLFGYILPEEVDRDKQFSSAADQSRYEAAIQSLALSQDDYDVEGPPLTPTEPCDEDQGEIYMHFVGLSWLGSGPCTAKHLGTGAEPVTRRCRSSRHSLARASTSRSVRDFSTTGFCFCFFEVPPPPPPPSPAEAEPVAEALSEQQTTRCPLIAPAAGAGKRRDASYASPALERTAESSTGQLPLLAVGAVHSAEVQQLLTEVQIELLQSDWLRRVHGSAGGLVGGQVVNEEPGVGVGLDAFVDAEAQQEAVAVPGDALGCLDNAVELIGVHLTVLHNGGFVHGAQLLFDLVFIHSLLSTQNVGGGEIKGCWFGHASGLLRCAAPTRAAHLMATQAARRSFCTSVASRCSASSFSFLDRAFLLPAPPPPPPPPAFLRVVFGEFVGDVAAAVEAAGVETATTTTHFSVRRSGGIEVGGLSVTSRNCTPDDDGRWKPVTPSCWPAMYSRASCRACLSDLLVELVASSACRNSSNEVSISSGTQLSCLATRPFSLSRLLFWLKFPLVDGGNQLQFQVVPTADRSVLALAQHEPIVRLRRRRTAVLQHPINQTALGLHDQRSGRIGGGCMAVSPSDQLIFLDPQIRPDLSKVHQPLPAPLLVQHFQRGQHDLSHPSQINSRRIVHIGVKSETCAAGFELGTAVEWRQVGRKAGTDSFDRGGGGFSLQALKAVAEIVAHQRHRFPGCATERGSVHGLLVAANLRAPRADRGTLAAPAASAADSSESLNSFSLARRFASSLPTTATIFTLRRKSSAVGQAAAALSMLDLAAIEPLGASLAALSPTAGPEVSSPDLARCQLNSRAPTESIVNHSGSIAHLVLLLCLLLVATLLSLLPAASAAMA</sequence>
<evidence type="ECO:0000313" key="3">
    <source>
        <dbReference type="Proteomes" id="UP000095280"/>
    </source>
</evidence>
<feature type="transmembrane region" description="Helical" evidence="2">
    <location>
        <begin position="1023"/>
        <end position="1045"/>
    </location>
</feature>
<keyword evidence="2" id="KW-0472">Membrane</keyword>
<accession>A0A1I8I622</accession>
<evidence type="ECO:0000313" key="4">
    <source>
        <dbReference type="WBParaSite" id="maker-uti_cns_0009993-snap-gene-0.2-mRNA-1"/>
    </source>
</evidence>
<feature type="compositionally biased region" description="Polar residues" evidence="1">
    <location>
        <begin position="101"/>
        <end position="112"/>
    </location>
</feature>
<dbReference type="PANTHER" id="PTHR48125:SF10">
    <property type="entry name" value="OS12G0136300 PROTEIN"/>
    <property type="match status" value="1"/>
</dbReference>
<keyword evidence="2" id="KW-0812">Transmembrane</keyword>
<dbReference type="AlphaFoldDB" id="A0A1I8I622"/>
<evidence type="ECO:0000256" key="1">
    <source>
        <dbReference type="SAM" id="MobiDB-lite"/>
    </source>
</evidence>
<feature type="compositionally biased region" description="Polar residues" evidence="1">
    <location>
        <begin position="40"/>
        <end position="53"/>
    </location>
</feature>
<protein>
    <submittedName>
        <fullName evidence="4">BRCT domain-containing protein</fullName>
    </submittedName>
</protein>
<keyword evidence="3" id="KW-1185">Reference proteome</keyword>
<dbReference type="Proteomes" id="UP000095280">
    <property type="component" value="Unplaced"/>
</dbReference>
<proteinExistence type="predicted"/>
<feature type="region of interest" description="Disordered" evidence="1">
    <location>
        <begin position="23"/>
        <end position="112"/>
    </location>
</feature>